<evidence type="ECO:0000256" key="6">
    <source>
        <dbReference type="ARBA" id="ARBA00022917"/>
    </source>
</evidence>
<dbReference type="Gene3D" id="3.40.50.300">
    <property type="entry name" value="P-loop containing nucleotide triphosphate hydrolases"/>
    <property type="match status" value="1"/>
</dbReference>
<name>Q23R84_TETTS</name>
<evidence type="ECO:0000256" key="7">
    <source>
        <dbReference type="ARBA" id="ARBA00023134"/>
    </source>
</evidence>
<reference evidence="11" key="1">
    <citation type="journal article" date="2006" name="PLoS Biol.">
        <title>Macronuclear genome sequence of the ciliate Tetrahymena thermophila, a model eukaryote.</title>
        <authorList>
            <person name="Eisen J.A."/>
            <person name="Coyne R.S."/>
            <person name="Wu M."/>
            <person name="Wu D."/>
            <person name="Thiagarajan M."/>
            <person name="Wortman J.R."/>
            <person name="Badger J.H."/>
            <person name="Ren Q."/>
            <person name="Amedeo P."/>
            <person name="Jones K.M."/>
            <person name="Tallon L.J."/>
            <person name="Delcher A.L."/>
            <person name="Salzberg S.L."/>
            <person name="Silva J.C."/>
            <person name="Haas B.J."/>
            <person name="Majoros W.H."/>
            <person name="Farzad M."/>
            <person name="Carlton J.M."/>
            <person name="Smith R.K. Jr."/>
            <person name="Garg J."/>
            <person name="Pearlman R.E."/>
            <person name="Karrer K.M."/>
            <person name="Sun L."/>
            <person name="Manning G."/>
            <person name="Elde N.C."/>
            <person name="Turkewitz A.P."/>
            <person name="Asai D.J."/>
            <person name="Wilkes D.E."/>
            <person name="Wang Y."/>
            <person name="Cai H."/>
            <person name="Collins K."/>
            <person name="Stewart B.A."/>
            <person name="Lee S.R."/>
            <person name="Wilamowska K."/>
            <person name="Weinberg Z."/>
            <person name="Ruzzo W.L."/>
            <person name="Wloga D."/>
            <person name="Gaertig J."/>
            <person name="Frankel J."/>
            <person name="Tsao C.-C."/>
            <person name="Gorovsky M.A."/>
            <person name="Keeling P.J."/>
            <person name="Waller R.F."/>
            <person name="Patron N.J."/>
            <person name="Cherry J.M."/>
            <person name="Stover N.A."/>
            <person name="Krieger C.J."/>
            <person name="del Toro C."/>
            <person name="Ryder H.F."/>
            <person name="Williamson S.C."/>
            <person name="Barbeau R.A."/>
            <person name="Hamilton E.P."/>
            <person name="Orias E."/>
        </authorList>
    </citation>
    <scope>NUCLEOTIDE SEQUENCE [LARGE SCALE GENOMIC DNA]</scope>
    <source>
        <strain evidence="11">SB210</strain>
    </source>
</reference>
<keyword evidence="11" id="KW-1185">Reference proteome</keyword>
<dbReference type="GO" id="GO:0005850">
    <property type="term" value="C:eukaryotic translation initiation factor 2 complex"/>
    <property type="evidence" value="ECO:0007669"/>
    <property type="project" value="TreeGrafter"/>
</dbReference>
<proteinExistence type="inferred from homology"/>
<dbReference type="HOGENOM" id="CLU_027154_0_1_1"/>
<dbReference type="AlphaFoldDB" id="Q23R84"/>
<dbReference type="Proteomes" id="UP000009168">
    <property type="component" value="Unassembled WGS sequence"/>
</dbReference>
<dbReference type="CDD" id="cd01888">
    <property type="entry name" value="eIF2_gamma"/>
    <property type="match status" value="1"/>
</dbReference>
<dbReference type="PROSITE" id="PS51722">
    <property type="entry name" value="G_TR_2"/>
    <property type="match status" value="1"/>
</dbReference>
<dbReference type="GO" id="GO:0005829">
    <property type="term" value="C:cytosol"/>
    <property type="evidence" value="ECO:0007669"/>
    <property type="project" value="TreeGrafter"/>
</dbReference>
<keyword evidence="3 10" id="KW-0396">Initiation factor</keyword>
<dbReference type="InterPro" id="IPR004161">
    <property type="entry name" value="EFTu-like_2"/>
</dbReference>
<feature type="domain" description="Tr-type G" evidence="9">
    <location>
        <begin position="138"/>
        <end position="347"/>
    </location>
</feature>
<dbReference type="GeneID" id="7834831"/>
<dbReference type="InterPro" id="IPR027417">
    <property type="entry name" value="P-loop_NTPase"/>
</dbReference>
<dbReference type="SUPFAM" id="SSF50465">
    <property type="entry name" value="EF-Tu/eEF-1alpha/eIF2-gamma C-terminal domain"/>
    <property type="match status" value="1"/>
</dbReference>
<dbReference type="PRINTS" id="PR00315">
    <property type="entry name" value="ELONGATNFCT"/>
</dbReference>
<dbReference type="RefSeq" id="XP_001019409.2">
    <property type="nucleotide sequence ID" value="XM_001019409.2"/>
</dbReference>
<dbReference type="Pfam" id="PF03144">
    <property type="entry name" value="GTP_EFTU_D2"/>
    <property type="match status" value="1"/>
</dbReference>
<keyword evidence="5" id="KW-0378">Hydrolase</keyword>
<protein>
    <recommendedName>
        <fullName evidence="2">protein-synthesizing GTPase</fullName>
        <ecNumber evidence="2">3.6.5.3</ecNumber>
    </recommendedName>
</protein>
<dbReference type="InterPro" id="IPR000795">
    <property type="entry name" value="T_Tr_GTP-bd_dom"/>
</dbReference>
<dbReference type="KEGG" id="tet:TTHERM_00390040"/>
<dbReference type="GO" id="GO:0003743">
    <property type="term" value="F:translation initiation factor activity"/>
    <property type="evidence" value="ECO:0007669"/>
    <property type="project" value="UniProtKB-KW"/>
</dbReference>
<dbReference type="PANTHER" id="PTHR42854">
    <property type="entry name" value="EUKARYOTIC TRANSLATION INITIATION FACTOR 2 SUBUNIT 3 FAMILY MEMBER"/>
    <property type="match status" value="1"/>
</dbReference>
<dbReference type="Pfam" id="PF00009">
    <property type="entry name" value="GTP_EFTU"/>
    <property type="match status" value="1"/>
</dbReference>
<dbReference type="STRING" id="312017.Q23R84"/>
<evidence type="ECO:0000313" key="10">
    <source>
        <dbReference type="EMBL" id="EAR99164.2"/>
    </source>
</evidence>
<comment type="similarity">
    <text evidence="1">Belongs to the TRAFAC class translation factor GTPase superfamily. Classic translation factor GTPase family. EF-Tu/EF-1A subfamily.</text>
</comment>
<keyword evidence="7" id="KW-0342">GTP-binding</keyword>
<dbReference type="OrthoDB" id="1045173at2759"/>
<dbReference type="Gene3D" id="2.40.30.10">
    <property type="entry name" value="Translation factors"/>
    <property type="match status" value="2"/>
</dbReference>
<evidence type="ECO:0000256" key="5">
    <source>
        <dbReference type="ARBA" id="ARBA00022801"/>
    </source>
</evidence>
<dbReference type="FunCoup" id="Q23R84">
    <property type="interactions" value="380"/>
</dbReference>
<dbReference type="eggNOG" id="KOG0466">
    <property type="taxonomic scope" value="Eukaryota"/>
</dbReference>
<dbReference type="GO" id="GO:0000049">
    <property type="term" value="F:tRNA binding"/>
    <property type="evidence" value="ECO:0007669"/>
    <property type="project" value="InterPro"/>
</dbReference>
<dbReference type="FunFam" id="3.40.50.300:FF:000065">
    <property type="entry name" value="Eukaryotic translation initiation factor 2 subunit gamma"/>
    <property type="match status" value="1"/>
</dbReference>
<dbReference type="GO" id="GO:0003924">
    <property type="term" value="F:GTPase activity"/>
    <property type="evidence" value="ECO:0007669"/>
    <property type="project" value="InterPro"/>
</dbReference>
<dbReference type="GO" id="GO:0001731">
    <property type="term" value="P:formation of translation preinitiation complex"/>
    <property type="evidence" value="ECO:0007669"/>
    <property type="project" value="TreeGrafter"/>
</dbReference>
<dbReference type="PANTHER" id="PTHR42854:SF3">
    <property type="entry name" value="EUKARYOTIC TRANSLATION INITIATION FACTOR 2 SUBUNIT 3-RELATED"/>
    <property type="match status" value="1"/>
</dbReference>
<dbReference type="CDD" id="cd03688">
    <property type="entry name" value="eIF2_gamma_II"/>
    <property type="match status" value="1"/>
</dbReference>
<dbReference type="SUPFAM" id="SSF50447">
    <property type="entry name" value="Translation proteins"/>
    <property type="match status" value="1"/>
</dbReference>
<dbReference type="InterPro" id="IPR044127">
    <property type="entry name" value="eIF2g_dom_2"/>
</dbReference>
<evidence type="ECO:0000256" key="2">
    <source>
        <dbReference type="ARBA" id="ARBA00011986"/>
    </source>
</evidence>
<dbReference type="CDD" id="cd15490">
    <property type="entry name" value="eIF2_gamma_III"/>
    <property type="match status" value="1"/>
</dbReference>
<dbReference type="InterPro" id="IPR050543">
    <property type="entry name" value="eIF2G"/>
</dbReference>
<dbReference type="InParanoid" id="Q23R84"/>
<accession>Q23R84</accession>
<keyword evidence="4" id="KW-0547">Nucleotide-binding</keyword>
<dbReference type="FunFam" id="2.40.30.10:FF:000075">
    <property type="entry name" value="Translation initiation factor 2 subunit gamma"/>
    <property type="match status" value="1"/>
</dbReference>
<evidence type="ECO:0000256" key="3">
    <source>
        <dbReference type="ARBA" id="ARBA00022540"/>
    </source>
</evidence>
<dbReference type="EC" id="3.6.5.3" evidence="2"/>
<organism evidence="10 11">
    <name type="scientific">Tetrahymena thermophila (strain SB210)</name>
    <dbReference type="NCBI Taxonomy" id="312017"/>
    <lineage>
        <taxon>Eukaryota</taxon>
        <taxon>Sar</taxon>
        <taxon>Alveolata</taxon>
        <taxon>Ciliophora</taxon>
        <taxon>Intramacronucleata</taxon>
        <taxon>Oligohymenophorea</taxon>
        <taxon>Hymenostomatida</taxon>
        <taxon>Tetrahymenina</taxon>
        <taxon>Tetrahymenidae</taxon>
        <taxon>Tetrahymena</taxon>
    </lineage>
</organism>
<dbReference type="FunFam" id="2.40.30.10:FF:000009">
    <property type="entry name" value="Eukaryotic translation initiation factor 2 subunit gamma"/>
    <property type="match status" value="1"/>
</dbReference>
<evidence type="ECO:0000256" key="8">
    <source>
        <dbReference type="ARBA" id="ARBA00048107"/>
    </source>
</evidence>
<dbReference type="InterPro" id="IPR009000">
    <property type="entry name" value="Transl_B-barrel_sf"/>
</dbReference>
<dbReference type="InterPro" id="IPR009001">
    <property type="entry name" value="Transl_elong_EF1A/Init_IF2_C"/>
</dbReference>
<sequence>MLNQKCILQKIDIDIIVYFLIQRLHKDINNIYLKGQAKKEDQQFINLQYMNEKQQSQQRTKKSKEKRKSIRRYQLITKNQEIQQIYKQKAINMEMTSNQQLNAQQIEELMNRNPQLRKQTYEQITNLSPLSPEVISRQATINIGTIGHVAHGKSTLVKAISGVHTVKFKQEKVRNITIRLGYANAKIYQCPSCPAPQCYKSYSSDKTDDAKCDNEGCNQTMTLIRHVSFVDCPGHDILMSTMLTGAAVMDAALLIVAGNMTCPQPQTAEHLAAVDIMKLKHILIIQNKIDIIFKESKDAAVQNYKEIKQFILGTNAENSPIIPCSAQLKYNVDAVCQYICTYFPVPQRDLKANPKLIIIRSFDVNKPGATVDTLKGGVVGGSILEGILKIGDEIEIRPGLISKDQNGNVKCTPIKSRIVSLLAEKNDLLYAVPGGLIGVGLLVDPSITRNDRLVGNVLGYPGKLPEIYTKISVNFYLLKRLIGVKSEGDNRSHKIAKITALETLKFNVGSTETPGRVVQVQDVNKHTYSIFSQKFNLIILFKQNVMTVELNNPLCTQIGEKVAFSRRIDKKFRLIGWGVIKSGQTMGVQN</sequence>
<evidence type="ECO:0000313" key="11">
    <source>
        <dbReference type="Proteomes" id="UP000009168"/>
    </source>
</evidence>
<evidence type="ECO:0000256" key="1">
    <source>
        <dbReference type="ARBA" id="ARBA00007249"/>
    </source>
</evidence>
<dbReference type="GO" id="GO:0005525">
    <property type="term" value="F:GTP binding"/>
    <property type="evidence" value="ECO:0007669"/>
    <property type="project" value="UniProtKB-KW"/>
</dbReference>
<dbReference type="SUPFAM" id="SSF52540">
    <property type="entry name" value="P-loop containing nucleoside triphosphate hydrolases"/>
    <property type="match status" value="1"/>
</dbReference>
<dbReference type="InterPro" id="IPR015256">
    <property type="entry name" value="eIF2g_C"/>
</dbReference>
<evidence type="ECO:0000259" key="9">
    <source>
        <dbReference type="PROSITE" id="PS51722"/>
    </source>
</evidence>
<dbReference type="NCBIfam" id="NF003077">
    <property type="entry name" value="PRK04000.1"/>
    <property type="match status" value="1"/>
</dbReference>
<dbReference type="Pfam" id="PF09173">
    <property type="entry name" value="eIF2_C"/>
    <property type="match status" value="2"/>
</dbReference>
<dbReference type="InterPro" id="IPR044128">
    <property type="entry name" value="eIF2g_GTP-bd"/>
</dbReference>
<dbReference type="EMBL" id="GG662644">
    <property type="protein sequence ID" value="EAR99164.2"/>
    <property type="molecule type" value="Genomic_DNA"/>
</dbReference>
<gene>
    <name evidence="10" type="ORF">TTHERM_00390040</name>
</gene>
<comment type="catalytic activity">
    <reaction evidence="8">
        <text>GTP + H2O = GDP + phosphate + H(+)</text>
        <dbReference type="Rhea" id="RHEA:19669"/>
        <dbReference type="ChEBI" id="CHEBI:15377"/>
        <dbReference type="ChEBI" id="CHEBI:15378"/>
        <dbReference type="ChEBI" id="CHEBI:37565"/>
        <dbReference type="ChEBI" id="CHEBI:43474"/>
        <dbReference type="ChEBI" id="CHEBI:58189"/>
        <dbReference type="EC" id="3.6.5.3"/>
    </reaction>
</comment>
<evidence type="ECO:0000256" key="4">
    <source>
        <dbReference type="ARBA" id="ARBA00022741"/>
    </source>
</evidence>
<keyword evidence="6" id="KW-0648">Protein biosynthesis</keyword>